<dbReference type="Proteomes" id="UP001141552">
    <property type="component" value="Unassembled WGS sequence"/>
</dbReference>
<dbReference type="EMBL" id="JAKUCV010004472">
    <property type="protein sequence ID" value="KAJ4835267.1"/>
    <property type="molecule type" value="Genomic_DNA"/>
</dbReference>
<name>A0A9Q0FRJ8_9ROSI</name>
<reference evidence="1" key="2">
    <citation type="journal article" date="2023" name="Plants (Basel)">
        <title>Annotation of the Turnera subulata (Passifloraceae) Draft Genome Reveals the S-Locus Evolved after the Divergence of Turneroideae from Passifloroideae in a Stepwise Manner.</title>
        <authorList>
            <person name="Henning P.M."/>
            <person name="Roalson E.H."/>
            <person name="Mir W."/>
            <person name="McCubbin A.G."/>
            <person name="Shore J.S."/>
        </authorList>
    </citation>
    <scope>NUCLEOTIDE SEQUENCE</scope>
    <source>
        <strain evidence="1">F60SS</strain>
    </source>
</reference>
<evidence type="ECO:0000313" key="1">
    <source>
        <dbReference type="EMBL" id="KAJ4835267.1"/>
    </source>
</evidence>
<accession>A0A9Q0FRJ8</accession>
<evidence type="ECO:0000313" key="2">
    <source>
        <dbReference type="Proteomes" id="UP001141552"/>
    </source>
</evidence>
<dbReference type="OrthoDB" id="2015515at2759"/>
<proteinExistence type="predicted"/>
<keyword evidence="2" id="KW-1185">Reference proteome</keyword>
<comment type="caution">
    <text evidence="1">The sequence shown here is derived from an EMBL/GenBank/DDBJ whole genome shotgun (WGS) entry which is preliminary data.</text>
</comment>
<protein>
    <submittedName>
        <fullName evidence="1">Uncharacterized protein</fullName>
    </submittedName>
</protein>
<gene>
    <name evidence="1" type="ORF">Tsubulata_019664</name>
</gene>
<dbReference type="AlphaFoldDB" id="A0A9Q0FRJ8"/>
<organism evidence="1 2">
    <name type="scientific">Turnera subulata</name>
    <dbReference type="NCBI Taxonomy" id="218843"/>
    <lineage>
        <taxon>Eukaryota</taxon>
        <taxon>Viridiplantae</taxon>
        <taxon>Streptophyta</taxon>
        <taxon>Embryophyta</taxon>
        <taxon>Tracheophyta</taxon>
        <taxon>Spermatophyta</taxon>
        <taxon>Magnoliopsida</taxon>
        <taxon>eudicotyledons</taxon>
        <taxon>Gunneridae</taxon>
        <taxon>Pentapetalae</taxon>
        <taxon>rosids</taxon>
        <taxon>fabids</taxon>
        <taxon>Malpighiales</taxon>
        <taxon>Passifloraceae</taxon>
        <taxon>Turnera</taxon>
    </lineage>
</organism>
<reference evidence="1" key="1">
    <citation type="submission" date="2022-02" db="EMBL/GenBank/DDBJ databases">
        <authorList>
            <person name="Henning P.M."/>
            <person name="McCubbin A.G."/>
            <person name="Shore J.S."/>
        </authorList>
    </citation>
    <scope>NUCLEOTIDE SEQUENCE</scope>
    <source>
        <strain evidence="1">F60SS</strain>
        <tissue evidence="1">Leaves</tissue>
    </source>
</reference>
<sequence>MLFRVVTGKWMLDRHEIVRKVHDLLKLYNEVDVTPECLLFKIPETWQISTIKISLQLLTTGQLKNVHHKALLVPVLSRPKSINHGVLEHFLYAAVKALDLDVSSSFVGLEVSS</sequence>